<evidence type="ECO:0000256" key="4">
    <source>
        <dbReference type="ARBA" id="ARBA00022764"/>
    </source>
</evidence>
<dbReference type="Gene3D" id="2.70.98.10">
    <property type="match status" value="1"/>
</dbReference>
<evidence type="ECO:0000259" key="5">
    <source>
        <dbReference type="Pfam" id="PF04349"/>
    </source>
</evidence>
<dbReference type="PIRSF" id="PIRSF006281">
    <property type="entry name" value="MdoG"/>
    <property type="match status" value="1"/>
</dbReference>
<dbReference type="SUPFAM" id="SSF74650">
    <property type="entry name" value="Galactose mutarotase-like"/>
    <property type="match status" value="1"/>
</dbReference>
<dbReference type="InterPro" id="IPR014718">
    <property type="entry name" value="GH-type_carb-bd"/>
</dbReference>
<accession>A0A0F9RUX5</accession>
<keyword evidence="4" id="KW-0574">Periplasm</keyword>
<dbReference type="GO" id="GO:0003824">
    <property type="term" value="F:catalytic activity"/>
    <property type="evidence" value="ECO:0007669"/>
    <property type="project" value="InterPro"/>
</dbReference>
<dbReference type="GO" id="GO:0030288">
    <property type="term" value="C:outer membrane-bounded periplasmic space"/>
    <property type="evidence" value="ECO:0007669"/>
    <property type="project" value="TreeGrafter"/>
</dbReference>
<name>A0A0F9RUX5_9ZZZZ</name>
<evidence type="ECO:0000313" key="6">
    <source>
        <dbReference type="EMBL" id="KKN58589.1"/>
    </source>
</evidence>
<reference evidence="6" key="1">
    <citation type="journal article" date="2015" name="Nature">
        <title>Complex archaea that bridge the gap between prokaryotes and eukaryotes.</title>
        <authorList>
            <person name="Spang A."/>
            <person name="Saw J.H."/>
            <person name="Jorgensen S.L."/>
            <person name="Zaremba-Niedzwiedzka K."/>
            <person name="Martijn J."/>
            <person name="Lind A.E."/>
            <person name="van Eijk R."/>
            <person name="Schleper C."/>
            <person name="Guy L."/>
            <person name="Ettema T.J."/>
        </authorList>
    </citation>
    <scope>NUCLEOTIDE SEQUENCE</scope>
</reference>
<dbReference type="UniPathway" id="UPA00637"/>
<dbReference type="InterPro" id="IPR014756">
    <property type="entry name" value="Ig_E-set"/>
</dbReference>
<comment type="caution">
    <text evidence="6">The sequence shown here is derived from an EMBL/GenBank/DDBJ whole genome shotgun (WGS) entry which is preliminary data.</text>
</comment>
<dbReference type="InterPro" id="IPR011013">
    <property type="entry name" value="Gal_mutarotase_sf_dom"/>
</dbReference>
<comment type="subcellular location">
    <subcellularLocation>
        <location evidence="1">Periplasm</location>
    </subcellularLocation>
</comment>
<dbReference type="Pfam" id="PF04349">
    <property type="entry name" value="MdoG"/>
    <property type="match status" value="1"/>
</dbReference>
<dbReference type="InterPro" id="IPR014438">
    <property type="entry name" value="Glucan_biosyn_MdoG/MdoD"/>
</dbReference>
<gene>
    <name evidence="6" type="ORF">LCGC14_0550540</name>
</gene>
<dbReference type="InterPro" id="IPR007444">
    <property type="entry name" value="Glucan_biosyn_MdoG_C"/>
</dbReference>
<dbReference type="GO" id="GO:0051274">
    <property type="term" value="P:beta-glucan biosynthetic process"/>
    <property type="evidence" value="ECO:0007669"/>
    <property type="project" value="TreeGrafter"/>
</dbReference>
<dbReference type="PANTHER" id="PTHR30504:SF2">
    <property type="entry name" value="GLUCANS BIOSYNTHESIS PROTEIN G"/>
    <property type="match status" value="1"/>
</dbReference>
<dbReference type="InterPro" id="IPR006311">
    <property type="entry name" value="TAT_signal"/>
</dbReference>
<dbReference type="InterPro" id="IPR013783">
    <property type="entry name" value="Ig-like_fold"/>
</dbReference>
<comment type="similarity">
    <text evidence="3">Belongs to the OpgD/OpgG family.</text>
</comment>
<feature type="domain" description="Glucan biosynthesis periplasmic MdoG C-terminal" evidence="5">
    <location>
        <begin position="47"/>
        <end position="526"/>
    </location>
</feature>
<sequence length="529" mass="58459">MYRHNKFGSLSRRSFLRASGSALAVTALLSSQTSAALAETPQTAVPFSFESLIHNARQLASQTYTPPAQVGAPFTDLDYDDYRNIRFRERHALWAGPAAKAVLHAYHPGWLFDGTVALFDVSDGMAQPLQFTSDDFIYGDAALAKIPKGTPLPGVAGFRINTPLNSEYQFDETLSFLGASYFRALGAGNRYGLSARGLAVNTATSEPEEFPRFSAFWIERPQAGQTQLIFYALLESESVAGAYKFTLTPGHTTVMEVVVELFFRSDVEQLGIAPLTSMYLFGVNDEGGFDDYRTRVHDSEALVVNTDQETLYRVLNNPPQLANSYFTTHAPRSFGLVQRHRSFDDYLDAEARYELRPSLIIEPQGDWGDGMIRLIEIPSDLEGNDNIVAFWTYGRGFKAGDHKSLSYRMHWGSSPAGASSDLARVARTLAGAGGIAGVKPQTDRRKFVIDFEGAVFATLSARDVVAANINIINGTVAGQVLQRVEGHADMWRLVLEVTADGKTAVELRADLITDERKLTETWTYQWLKE</sequence>
<dbReference type="GO" id="GO:0030246">
    <property type="term" value="F:carbohydrate binding"/>
    <property type="evidence" value="ECO:0007669"/>
    <property type="project" value="InterPro"/>
</dbReference>
<dbReference type="AlphaFoldDB" id="A0A0F9RUX5"/>
<dbReference type="PANTHER" id="PTHR30504">
    <property type="entry name" value="GLUCANS BIOSYNTHESIS PROTEIN"/>
    <property type="match status" value="1"/>
</dbReference>
<organism evidence="6">
    <name type="scientific">marine sediment metagenome</name>
    <dbReference type="NCBI Taxonomy" id="412755"/>
    <lineage>
        <taxon>unclassified sequences</taxon>
        <taxon>metagenomes</taxon>
        <taxon>ecological metagenomes</taxon>
    </lineage>
</organism>
<evidence type="ECO:0000256" key="2">
    <source>
        <dbReference type="ARBA" id="ARBA00005001"/>
    </source>
</evidence>
<evidence type="ECO:0000256" key="1">
    <source>
        <dbReference type="ARBA" id="ARBA00004418"/>
    </source>
</evidence>
<dbReference type="SUPFAM" id="SSF81296">
    <property type="entry name" value="E set domains"/>
    <property type="match status" value="1"/>
</dbReference>
<evidence type="ECO:0000256" key="3">
    <source>
        <dbReference type="ARBA" id="ARBA00009284"/>
    </source>
</evidence>
<proteinExistence type="inferred from homology"/>
<dbReference type="EMBL" id="LAZR01000755">
    <property type="protein sequence ID" value="KKN58589.1"/>
    <property type="molecule type" value="Genomic_DNA"/>
</dbReference>
<dbReference type="Gene3D" id="2.60.40.10">
    <property type="entry name" value="Immunoglobulins"/>
    <property type="match status" value="1"/>
</dbReference>
<dbReference type="PROSITE" id="PS51318">
    <property type="entry name" value="TAT"/>
    <property type="match status" value="1"/>
</dbReference>
<protein>
    <recommendedName>
        <fullName evidence="5">Glucan biosynthesis periplasmic MdoG C-terminal domain-containing protein</fullName>
    </recommendedName>
</protein>
<comment type="pathway">
    <text evidence="2">Glycan metabolism; osmoregulated periplasmic glucan (OPG) biosynthesis.</text>
</comment>